<name>A0A1Y6CVD9_9GAMM</name>
<dbReference type="Proteomes" id="UP000192923">
    <property type="component" value="Unassembled WGS sequence"/>
</dbReference>
<evidence type="ECO:0000313" key="3">
    <source>
        <dbReference type="Proteomes" id="UP000192923"/>
    </source>
</evidence>
<dbReference type="RefSeq" id="WP_085211686.1">
    <property type="nucleotide sequence ID" value="NZ_FXAM01000001.1"/>
</dbReference>
<dbReference type="AlphaFoldDB" id="A0A1Y6CVD9"/>
<reference evidence="2 3" key="1">
    <citation type="submission" date="2016-12" db="EMBL/GenBank/DDBJ databases">
        <authorList>
            <person name="Song W.-J."/>
            <person name="Kurnit D.M."/>
        </authorList>
    </citation>
    <scope>NUCLEOTIDE SEQUENCE [LARGE SCALE GENOMIC DNA]</scope>
    <source>
        <strain evidence="2 3">175</strain>
    </source>
</reference>
<feature type="compositionally biased region" description="Polar residues" evidence="1">
    <location>
        <begin position="191"/>
        <end position="203"/>
    </location>
</feature>
<gene>
    <name evidence="2" type="ORF">SAMN02949497_1683</name>
</gene>
<evidence type="ECO:0000256" key="1">
    <source>
        <dbReference type="SAM" id="MobiDB-lite"/>
    </source>
</evidence>
<proteinExistence type="predicted"/>
<protein>
    <submittedName>
        <fullName evidence="2">Uncharacterized protein</fullName>
    </submittedName>
</protein>
<keyword evidence="3" id="KW-1185">Reference proteome</keyword>
<organism evidence="2 3">
    <name type="scientific">Methylomagnum ishizawai</name>
    <dbReference type="NCBI Taxonomy" id="1760988"/>
    <lineage>
        <taxon>Bacteria</taxon>
        <taxon>Pseudomonadati</taxon>
        <taxon>Pseudomonadota</taxon>
        <taxon>Gammaproteobacteria</taxon>
        <taxon>Methylococcales</taxon>
        <taxon>Methylococcaceae</taxon>
        <taxon>Methylomagnum</taxon>
    </lineage>
</organism>
<feature type="region of interest" description="Disordered" evidence="1">
    <location>
        <begin position="180"/>
        <end position="203"/>
    </location>
</feature>
<dbReference type="Pfam" id="PF24716">
    <property type="entry name" value="WapI"/>
    <property type="match status" value="1"/>
</dbReference>
<accession>A0A1Y6CVD9</accession>
<evidence type="ECO:0000313" key="2">
    <source>
        <dbReference type="EMBL" id="SMF94371.1"/>
    </source>
</evidence>
<dbReference type="EMBL" id="FXAM01000001">
    <property type="protein sequence ID" value="SMF94371.1"/>
    <property type="molecule type" value="Genomic_DNA"/>
</dbReference>
<dbReference type="InterPro" id="IPR056510">
    <property type="entry name" value="WapI"/>
</dbReference>
<sequence>MKFENEHGIAVELRIAGYEFPEINRPLFDDWLMIEGDIIHPKGNWRFRDPALTVGEATSLGNWLEGLPTVGKRSSWGAMEPVLHFKLKRSAGKPILQIGFGCESAPPWLPKGKWIYLDFALAKVDMPDILHSWRGYLQIFPSRAVKYLTYIEAEDKDLTPEDFDENGLSKSFIAWWEANRSRPNPAEPGTAPTQASGTASASP</sequence>
<dbReference type="OrthoDB" id="7210783at2"/>